<dbReference type="GO" id="GO:0016818">
    <property type="term" value="F:hydrolase activity, acting on acid anhydrides, in phosphorus-containing anhydrides"/>
    <property type="evidence" value="ECO:0007669"/>
    <property type="project" value="InterPro"/>
</dbReference>
<evidence type="ECO:0000256" key="10">
    <source>
        <dbReference type="ARBA" id="ARBA00023125"/>
    </source>
</evidence>
<dbReference type="PANTHER" id="PTHR11472">
    <property type="entry name" value="DNA REPAIR DEAD HELICASE RAD3/XP-D SUBFAMILY MEMBER"/>
    <property type="match status" value="1"/>
</dbReference>
<keyword evidence="7" id="KW-0067">ATP-binding</keyword>
<dbReference type="Gene3D" id="1.10.30.20">
    <property type="entry name" value="Bacterial XPD DNA helicase, FeS cluster domain"/>
    <property type="match status" value="1"/>
</dbReference>
<dbReference type="PROSITE" id="PS51193">
    <property type="entry name" value="HELICASE_ATP_BIND_2"/>
    <property type="match status" value="1"/>
</dbReference>
<evidence type="ECO:0000256" key="8">
    <source>
        <dbReference type="ARBA" id="ARBA00023004"/>
    </source>
</evidence>
<evidence type="ECO:0000256" key="9">
    <source>
        <dbReference type="ARBA" id="ARBA00023014"/>
    </source>
</evidence>
<keyword evidence="11" id="KW-0234">DNA repair</keyword>
<evidence type="ECO:0000256" key="4">
    <source>
        <dbReference type="ARBA" id="ARBA00022763"/>
    </source>
</evidence>
<feature type="domain" description="Helicase ATP-binding" evidence="13">
    <location>
        <begin position="5"/>
        <end position="283"/>
    </location>
</feature>
<keyword evidence="6" id="KW-0347">Helicase</keyword>
<dbReference type="PANTHER" id="PTHR11472:SF34">
    <property type="entry name" value="REGULATOR OF TELOMERE ELONGATION HELICASE 1"/>
    <property type="match status" value="1"/>
</dbReference>
<dbReference type="GO" id="GO:0006281">
    <property type="term" value="P:DNA repair"/>
    <property type="evidence" value="ECO:0007669"/>
    <property type="project" value="UniProtKB-KW"/>
</dbReference>
<dbReference type="GO" id="GO:0003678">
    <property type="term" value="F:DNA helicase activity"/>
    <property type="evidence" value="ECO:0007669"/>
    <property type="project" value="InterPro"/>
</dbReference>
<reference evidence="14" key="1">
    <citation type="journal article" date="2010" name="ISME J.">
        <title>Metagenome of the Mediterranean deep chlorophyll maximum studied by direct and fosmid library 454 pyrosequencing.</title>
        <authorList>
            <person name="Ghai R."/>
            <person name="Martin-Cuadrado A.B."/>
            <person name="Molto A.G."/>
            <person name="Heredia I.G."/>
            <person name="Cabrera R."/>
            <person name="Martin J."/>
            <person name="Verdu M."/>
            <person name="Deschamps P."/>
            <person name="Moreira D."/>
            <person name="Lopez-Garcia P."/>
            <person name="Mira A."/>
            <person name="Rodriguez-Valera F."/>
        </authorList>
    </citation>
    <scope>NUCLEOTIDE SEQUENCE</scope>
</reference>
<evidence type="ECO:0000313" key="14">
    <source>
        <dbReference type="EMBL" id="ADD95924.1"/>
    </source>
</evidence>
<evidence type="ECO:0000256" key="11">
    <source>
        <dbReference type="ARBA" id="ARBA00023204"/>
    </source>
</evidence>
<dbReference type="SMART" id="SM00491">
    <property type="entry name" value="HELICc2"/>
    <property type="match status" value="1"/>
</dbReference>
<dbReference type="SMART" id="SM00487">
    <property type="entry name" value="DEXDc"/>
    <property type="match status" value="1"/>
</dbReference>
<dbReference type="GO" id="GO:0046872">
    <property type="term" value="F:metal ion binding"/>
    <property type="evidence" value="ECO:0007669"/>
    <property type="project" value="UniProtKB-KW"/>
</dbReference>
<proteinExistence type="predicted"/>
<dbReference type="InterPro" id="IPR010614">
    <property type="entry name" value="RAD3-like_helicase_DEAD"/>
</dbReference>
<keyword evidence="12" id="KW-0413">Isomerase</keyword>
<dbReference type="Gene3D" id="3.40.50.300">
    <property type="entry name" value="P-loop containing nucleotide triphosphate hydrolases"/>
    <property type="match status" value="2"/>
</dbReference>
<protein>
    <submittedName>
        <fullName evidence="14">Putative DEAD 2</fullName>
    </submittedName>
</protein>
<dbReference type="Pfam" id="PF13307">
    <property type="entry name" value="Helicase_C_2"/>
    <property type="match status" value="1"/>
</dbReference>
<dbReference type="InterPro" id="IPR045028">
    <property type="entry name" value="DinG/Rad3-like"/>
</dbReference>
<dbReference type="InterPro" id="IPR027417">
    <property type="entry name" value="P-loop_NTPase"/>
</dbReference>
<keyword evidence="3" id="KW-0547">Nucleotide-binding</keyword>
<keyword evidence="2" id="KW-0479">Metal-binding</keyword>
<keyword evidence="8" id="KW-0408">Iron</keyword>
<sequence>MREQAGHSWLAHPTPREGQAEMIAACIDTLQKGAAHLASAPTGIGKTAAALAAALEIANSSEERKTIMFLTPRQSQHRIVVDTVRRINELRGEQKITLVDMIGQSGMCVEPFAGNRGASFSLMCSKHRQNKQCRPWLTNAPGFEKRILSDPLHVDELVEISKTHMENGEKKQTCPWKAARNAAKEAQVIVCDYNHLFIEEVRNASLKAMDLRLDDLIVIVDEAHNLPDRVRMGMQRRLTPTMVRNAASEIEEHLGNMQRIAQISGDMNESIMLKSWSLAVCKEFRLVLVREFKRMVSELKDSDEMLIEAEDVLSWLNESFDAVKAVANQATLTGGENSLVTPDKKIRIQMFKHLLETNEVDIDEDGDNEPSAHLLAHLIDVLARFGSGPALCLVFEGEGKDGRIVSHLLDAGLVAGPIFERTAGSILMSGTLDPPHMFADLLGLEKSERGESIHPSPFAKERRPIVVASDVTTLYRERGADNTQKIREHIYRLVQNTPGNVAIFVPSYSILNEIFETIHIPGVKKMVETRTWTKKDIGALMVDLEEAPKIGRPILLAGVFNGKLSEGIDYAGGILDAVGCVGIPNAPPSVFQKSLGGYIKDKFGPSNHWRYANSQPAINSILQAMGRPIRAMGDRALIVLLDRRNAERTYSMCYPADIRMNQVSNADGTGRFAKRFFSKVKREADI</sequence>
<dbReference type="Pfam" id="PF06733">
    <property type="entry name" value="DEAD_2"/>
    <property type="match status" value="1"/>
</dbReference>
<keyword evidence="4" id="KW-0227">DNA damage</keyword>
<name>D6PJM3_9ZZZZ</name>
<evidence type="ECO:0000256" key="3">
    <source>
        <dbReference type="ARBA" id="ARBA00022741"/>
    </source>
</evidence>
<dbReference type="InterPro" id="IPR006554">
    <property type="entry name" value="Helicase-like_DEXD_c2"/>
</dbReference>
<keyword evidence="10" id="KW-0238">DNA-binding</keyword>
<dbReference type="GO" id="GO:0005524">
    <property type="term" value="F:ATP binding"/>
    <property type="evidence" value="ECO:0007669"/>
    <property type="project" value="UniProtKB-KW"/>
</dbReference>
<dbReference type="SMART" id="SM00488">
    <property type="entry name" value="DEXDc2"/>
    <property type="match status" value="1"/>
</dbReference>
<dbReference type="InterPro" id="IPR014001">
    <property type="entry name" value="Helicase_ATP-bd"/>
</dbReference>
<dbReference type="AlphaFoldDB" id="D6PJM3"/>
<evidence type="ECO:0000256" key="12">
    <source>
        <dbReference type="ARBA" id="ARBA00023235"/>
    </source>
</evidence>
<evidence type="ECO:0000256" key="7">
    <source>
        <dbReference type="ARBA" id="ARBA00022840"/>
    </source>
</evidence>
<evidence type="ECO:0000256" key="5">
    <source>
        <dbReference type="ARBA" id="ARBA00022801"/>
    </source>
</evidence>
<accession>D6PJM3</accession>
<dbReference type="InterPro" id="IPR006555">
    <property type="entry name" value="ATP-dep_Helicase_C"/>
</dbReference>
<dbReference type="Gene3D" id="1.10.275.40">
    <property type="match status" value="1"/>
</dbReference>
<evidence type="ECO:0000256" key="6">
    <source>
        <dbReference type="ARBA" id="ARBA00022806"/>
    </source>
</evidence>
<organism evidence="14">
    <name type="scientific">uncultured organism MedDCM-OCT-S04-C1</name>
    <dbReference type="NCBI Taxonomy" id="743604"/>
    <lineage>
        <taxon>unclassified sequences</taxon>
        <taxon>environmental samples</taxon>
    </lineage>
</organism>
<dbReference type="InterPro" id="IPR014013">
    <property type="entry name" value="Helic_SF1/SF2_ATP-bd_DinG/Rad3"/>
</dbReference>
<evidence type="ECO:0000256" key="2">
    <source>
        <dbReference type="ARBA" id="ARBA00022723"/>
    </source>
</evidence>
<evidence type="ECO:0000256" key="1">
    <source>
        <dbReference type="ARBA" id="ARBA00022485"/>
    </source>
</evidence>
<keyword evidence="9" id="KW-0411">Iron-sulfur</keyword>
<keyword evidence="1" id="KW-0004">4Fe-4S</keyword>
<dbReference type="EMBL" id="GU943111">
    <property type="protein sequence ID" value="ADD95924.1"/>
    <property type="molecule type" value="Genomic_DNA"/>
</dbReference>
<keyword evidence="5" id="KW-0378">Hydrolase</keyword>
<dbReference type="SUPFAM" id="SSF52540">
    <property type="entry name" value="P-loop containing nucleoside triphosphate hydrolases"/>
    <property type="match status" value="2"/>
</dbReference>
<dbReference type="InterPro" id="IPR042493">
    <property type="entry name" value="XPD_DNA_FeS"/>
</dbReference>
<evidence type="ECO:0000259" key="13">
    <source>
        <dbReference type="PROSITE" id="PS51193"/>
    </source>
</evidence>
<dbReference type="GO" id="GO:0051539">
    <property type="term" value="F:4 iron, 4 sulfur cluster binding"/>
    <property type="evidence" value="ECO:0007669"/>
    <property type="project" value="UniProtKB-KW"/>
</dbReference>
<dbReference type="GO" id="GO:0003677">
    <property type="term" value="F:DNA binding"/>
    <property type="evidence" value="ECO:0007669"/>
    <property type="project" value="UniProtKB-KW"/>
</dbReference>